<reference evidence="2 3" key="1">
    <citation type="journal article" date="2014" name="PLoS ONE">
        <title>Genome Information of Methylobacterium oryzae, a Plant-Probiotic Methylotroph in the Phyllosphere.</title>
        <authorList>
            <person name="Kwak M.J."/>
            <person name="Jeong H."/>
            <person name="Madhaiyan M."/>
            <person name="Lee Y."/>
            <person name="Sa T.M."/>
            <person name="Oh T.K."/>
            <person name="Kim J.F."/>
        </authorList>
    </citation>
    <scope>NUCLEOTIDE SEQUENCE [LARGE SCALE GENOMIC DNA]</scope>
    <source>
        <strain evidence="2 3">CBMB20</strain>
    </source>
</reference>
<dbReference type="HOGENOM" id="CLU_3170140_0_0_5"/>
<evidence type="ECO:0000313" key="2">
    <source>
        <dbReference type="EMBL" id="AIQ88731.1"/>
    </source>
</evidence>
<keyword evidence="1" id="KW-1133">Transmembrane helix</keyword>
<dbReference type="STRING" id="693986.MOC_0976"/>
<feature type="transmembrane region" description="Helical" evidence="1">
    <location>
        <begin position="25"/>
        <end position="42"/>
    </location>
</feature>
<protein>
    <submittedName>
        <fullName evidence="2">Protein of unassigned function</fullName>
    </submittedName>
</protein>
<accession>A0A089NLF9</accession>
<evidence type="ECO:0000313" key="3">
    <source>
        <dbReference type="Proteomes" id="UP000029492"/>
    </source>
</evidence>
<gene>
    <name evidence="2" type="ORF">MOC_0976</name>
</gene>
<dbReference type="AlphaFoldDB" id="A0A089NLF9"/>
<dbReference type="KEGG" id="mor:MOC_0976"/>
<dbReference type="Proteomes" id="UP000029492">
    <property type="component" value="Chromosome"/>
</dbReference>
<keyword evidence="1" id="KW-0472">Membrane</keyword>
<name>A0A089NLF9_9HYPH</name>
<dbReference type="EMBL" id="CP003811">
    <property type="protein sequence ID" value="AIQ88731.1"/>
    <property type="molecule type" value="Genomic_DNA"/>
</dbReference>
<proteinExistence type="predicted"/>
<organism evidence="2 3">
    <name type="scientific">Methylobacterium oryzae CBMB20</name>
    <dbReference type="NCBI Taxonomy" id="693986"/>
    <lineage>
        <taxon>Bacteria</taxon>
        <taxon>Pseudomonadati</taxon>
        <taxon>Pseudomonadota</taxon>
        <taxon>Alphaproteobacteria</taxon>
        <taxon>Hyphomicrobiales</taxon>
        <taxon>Methylobacteriaceae</taxon>
        <taxon>Methylobacterium</taxon>
    </lineage>
</organism>
<keyword evidence="3" id="KW-1185">Reference proteome</keyword>
<keyword evidence="1" id="KW-0812">Transmembrane</keyword>
<sequence>MIAAGTLISLVGALVADGIWDRLAALLLLVMSLYVLAAGLRLRENGR</sequence>
<evidence type="ECO:0000256" key="1">
    <source>
        <dbReference type="SAM" id="Phobius"/>
    </source>
</evidence>